<dbReference type="Pfam" id="PF05605">
    <property type="entry name" value="zf-Di19"/>
    <property type="match status" value="1"/>
</dbReference>
<evidence type="ECO:0000256" key="5">
    <source>
        <dbReference type="ARBA" id="ARBA00022723"/>
    </source>
</evidence>
<proteinExistence type="inferred from homology"/>
<feature type="compositionally biased region" description="Basic and acidic residues" evidence="11">
    <location>
        <begin position="258"/>
        <end position="267"/>
    </location>
</feature>
<evidence type="ECO:0000256" key="3">
    <source>
        <dbReference type="ARBA" id="ARBA00010938"/>
    </source>
</evidence>
<dbReference type="InterPro" id="IPR043145">
    <property type="entry name" value="Znf_ZZ_sf"/>
</dbReference>
<feature type="domain" description="ZZ-type" evidence="12">
    <location>
        <begin position="4"/>
        <end position="73"/>
    </location>
</feature>
<dbReference type="PANTHER" id="PTHR12268:SF14">
    <property type="entry name" value="DYSTROPHIN-1"/>
    <property type="match status" value="1"/>
</dbReference>
<keyword evidence="9" id="KW-0206">Cytoskeleton</keyword>
<accession>A0A7R9C185</accession>
<feature type="region of interest" description="Disordered" evidence="11">
    <location>
        <begin position="258"/>
        <end position="285"/>
    </location>
</feature>
<evidence type="ECO:0000313" key="13">
    <source>
        <dbReference type="EMBL" id="CAD7283789.1"/>
    </source>
</evidence>
<evidence type="ECO:0000256" key="8">
    <source>
        <dbReference type="ARBA" id="ARBA00022837"/>
    </source>
</evidence>
<dbReference type="OrthoDB" id="7873042at2759"/>
<gene>
    <name evidence="13" type="ORF">NMOB1V02_LOCUS11400</name>
</gene>
<keyword evidence="5" id="KW-0479">Metal-binding</keyword>
<keyword evidence="14" id="KW-1185">Reference proteome</keyword>
<feature type="compositionally biased region" description="Polar residues" evidence="11">
    <location>
        <begin position="401"/>
        <end position="410"/>
    </location>
</feature>
<name>A0A7R9C185_9CRUS</name>
<evidence type="ECO:0000256" key="10">
    <source>
        <dbReference type="PROSITE-ProRule" id="PRU00228"/>
    </source>
</evidence>
<keyword evidence="8" id="KW-0106">Calcium</keyword>
<dbReference type="Gene3D" id="3.30.60.90">
    <property type="match status" value="1"/>
</dbReference>
<keyword evidence="6 10" id="KW-0863">Zinc-finger</keyword>
<dbReference type="AlphaFoldDB" id="A0A7R9C185"/>
<dbReference type="PANTHER" id="PTHR12268">
    <property type="entry name" value="E3 UBIQUITIN-PROTEIN LIGASE KCMF1"/>
    <property type="match status" value="1"/>
</dbReference>
<dbReference type="GO" id="GO:0023051">
    <property type="term" value="P:regulation of signaling"/>
    <property type="evidence" value="ECO:0007669"/>
    <property type="project" value="UniProtKB-ARBA"/>
</dbReference>
<reference evidence="13" key="1">
    <citation type="submission" date="2020-11" db="EMBL/GenBank/DDBJ databases">
        <authorList>
            <person name="Tran Van P."/>
        </authorList>
    </citation>
    <scope>NUCLEOTIDE SEQUENCE</scope>
</reference>
<dbReference type="Proteomes" id="UP000678499">
    <property type="component" value="Unassembled WGS sequence"/>
</dbReference>
<sequence>MGEHSGVTCDSCKTADFKGLRFKCLKCFDFDLCQTCATQPGVPSAQGRGAAAGVAHRLHAADHPLQHEKGAKFVLREISSRFPTESRQVRQLLHNPIYGSVWQTGSIPAFLSRSISAAVVSLIPTILRFEVGNLLIHQLRPFGEKFQGKTKRFSIMVPTEYSKFYGGEEFDANRPLSLTCAYCNGLGFDIYELNRHLKEEHSKPPQGSRVLCPICCASNLTPDPNLFYSNLANHFRSTHENDAMRQRRAELIHMHDVRQRSQNEMRRGPSTTAAAASRPGPGQNVIVDPVSASVQMPPLLMTPANDSGTDELADPVLIPARQMLDSHSSSLSSSNNSMSINPFVGTRRGLQFLHDRLRVATPMGGLPGTSSSPRGVSRPGTGNNNNTQQGHRRPIFGPVSFRSQRLPNSSSRHHLPTMNIARMNLMETTTGQRSRRNAGGLQCIAEVPESVEVPAGQGTGTDPVWNNIAGGGFLGSSVLLDEAMSVAGASYPQPRMGSLASFIAELDTAAL</sequence>
<dbReference type="Pfam" id="PF00569">
    <property type="entry name" value="ZZ"/>
    <property type="match status" value="1"/>
</dbReference>
<dbReference type="GO" id="GO:0008270">
    <property type="term" value="F:zinc ion binding"/>
    <property type="evidence" value="ECO:0007669"/>
    <property type="project" value="UniProtKB-KW"/>
</dbReference>
<dbReference type="InterPro" id="IPR000433">
    <property type="entry name" value="Znf_ZZ"/>
</dbReference>
<keyword evidence="7" id="KW-0862">Zinc</keyword>
<organism evidence="13">
    <name type="scientific">Notodromas monacha</name>
    <dbReference type="NCBI Taxonomy" id="399045"/>
    <lineage>
        <taxon>Eukaryota</taxon>
        <taxon>Metazoa</taxon>
        <taxon>Ecdysozoa</taxon>
        <taxon>Arthropoda</taxon>
        <taxon>Crustacea</taxon>
        <taxon>Oligostraca</taxon>
        <taxon>Ostracoda</taxon>
        <taxon>Podocopa</taxon>
        <taxon>Podocopida</taxon>
        <taxon>Cypridocopina</taxon>
        <taxon>Cypridoidea</taxon>
        <taxon>Cyprididae</taxon>
        <taxon>Notodromas</taxon>
    </lineage>
</organism>
<dbReference type="EMBL" id="OA888153">
    <property type="protein sequence ID" value="CAD7283789.1"/>
    <property type="molecule type" value="Genomic_DNA"/>
</dbReference>
<dbReference type="PROSITE" id="PS01357">
    <property type="entry name" value="ZF_ZZ_1"/>
    <property type="match status" value="1"/>
</dbReference>
<evidence type="ECO:0000256" key="11">
    <source>
        <dbReference type="SAM" id="MobiDB-lite"/>
    </source>
</evidence>
<protein>
    <recommendedName>
        <fullName evidence="12">ZZ-type domain-containing protein</fullName>
    </recommendedName>
</protein>
<feature type="region of interest" description="Disordered" evidence="11">
    <location>
        <begin position="362"/>
        <end position="414"/>
    </location>
</feature>
<dbReference type="GO" id="GO:0005886">
    <property type="term" value="C:plasma membrane"/>
    <property type="evidence" value="ECO:0007669"/>
    <property type="project" value="TreeGrafter"/>
</dbReference>
<dbReference type="EMBL" id="CAJPEX010006116">
    <property type="protein sequence ID" value="CAG0923941.1"/>
    <property type="molecule type" value="Genomic_DNA"/>
</dbReference>
<evidence type="ECO:0000256" key="2">
    <source>
        <dbReference type="ARBA" id="ARBA00004413"/>
    </source>
</evidence>
<evidence type="ECO:0000256" key="4">
    <source>
        <dbReference type="ARBA" id="ARBA00022490"/>
    </source>
</evidence>
<comment type="subcellular location">
    <subcellularLocation>
        <location evidence="2">Cell membrane</location>
        <topology evidence="2">Peripheral membrane protein</topology>
        <orientation evidence="2">Cytoplasmic side</orientation>
    </subcellularLocation>
    <subcellularLocation>
        <location evidence="1">Cytoplasm</location>
        <location evidence="1">Cytoskeleton</location>
    </subcellularLocation>
</comment>
<dbReference type="SUPFAM" id="SSF57850">
    <property type="entry name" value="RING/U-box"/>
    <property type="match status" value="1"/>
</dbReference>
<dbReference type="SMART" id="SM00291">
    <property type="entry name" value="ZnF_ZZ"/>
    <property type="match status" value="1"/>
</dbReference>
<dbReference type="GO" id="GO:0010646">
    <property type="term" value="P:regulation of cell communication"/>
    <property type="evidence" value="ECO:0007669"/>
    <property type="project" value="UniProtKB-ARBA"/>
</dbReference>
<comment type="similarity">
    <text evidence="3">Belongs to the KCMF1 family.</text>
</comment>
<evidence type="ECO:0000259" key="12">
    <source>
        <dbReference type="PROSITE" id="PS50135"/>
    </source>
</evidence>
<dbReference type="InterPro" id="IPR050774">
    <property type="entry name" value="KCMF1/Dystrophin"/>
</dbReference>
<evidence type="ECO:0000256" key="6">
    <source>
        <dbReference type="ARBA" id="ARBA00022771"/>
    </source>
</evidence>
<evidence type="ECO:0000313" key="14">
    <source>
        <dbReference type="Proteomes" id="UP000678499"/>
    </source>
</evidence>
<keyword evidence="4" id="KW-0963">Cytoplasm</keyword>
<dbReference type="PROSITE" id="PS50135">
    <property type="entry name" value="ZF_ZZ_2"/>
    <property type="match status" value="1"/>
</dbReference>
<dbReference type="InterPro" id="IPR008598">
    <property type="entry name" value="Di19_Zn-bd"/>
</dbReference>
<evidence type="ECO:0000256" key="9">
    <source>
        <dbReference type="ARBA" id="ARBA00023212"/>
    </source>
</evidence>
<feature type="compositionally biased region" description="Low complexity" evidence="11">
    <location>
        <begin position="380"/>
        <end position="389"/>
    </location>
</feature>
<dbReference type="CDD" id="cd02338">
    <property type="entry name" value="ZZ_PCMF_like"/>
    <property type="match status" value="1"/>
</dbReference>
<evidence type="ECO:0000256" key="7">
    <source>
        <dbReference type="ARBA" id="ARBA00022833"/>
    </source>
</evidence>
<feature type="non-terminal residue" evidence="13">
    <location>
        <position position="511"/>
    </location>
</feature>
<evidence type="ECO:0000256" key="1">
    <source>
        <dbReference type="ARBA" id="ARBA00004245"/>
    </source>
</evidence>